<keyword evidence="1" id="KW-0472">Membrane</keyword>
<keyword evidence="1" id="KW-1133">Transmembrane helix</keyword>
<comment type="caution">
    <text evidence="2">The sequence shown here is derived from an EMBL/GenBank/DDBJ whole genome shotgun (WGS) entry which is preliminary data.</text>
</comment>
<evidence type="ECO:0000256" key="1">
    <source>
        <dbReference type="SAM" id="Phobius"/>
    </source>
</evidence>
<gene>
    <name evidence="2" type="ORF">QBC37DRAFT_422913</name>
</gene>
<feature type="transmembrane region" description="Helical" evidence="1">
    <location>
        <begin position="132"/>
        <end position="156"/>
    </location>
</feature>
<sequence>MASKPIIPIWLARLVTLLGFGTALYFGLWGTYINGAQNGLFAAIGKTIGRNSKELYIPGGPAPYTWTYTGVERIDRQLRILVSFFGGFLHGETDVAGRVVSRYLTMQFCAGWFLLSLEGLRGGSRGIMRWTGVMGLIFQNVAYTNTVPIWLALHLFLSRTAKAKTLTPSTIAADPVAAKILPLCVFLGFGIPTIAMGLPSPDVLSAPAHYAWVAIWQLFPVLQSLVLMILRPLFSSRYSTTDSRKALESVYMAILGLAVMSHMTVLIMALVPASAIPNSLAGSLPSGLLERFKEVDLYKAFVPIWPGNPPTIDPASVKVIPTDWMAPLATHFLQWDVYCGNLAVLLWAGFLYYAASYSSSTSSGVSGIVVVKSLGWLVFGGPVAAATYLLWERDDGVYQRELAGGKKVR</sequence>
<accession>A0AAN6YB86</accession>
<keyword evidence="3" id="KW-1185">Reference proteome</keyword>
<organism evidence="2 3">
    <name type="scientific">Rhypophila decipiens</name>
    <dbReference type="NCBI Taxonomy" id="261697"/>
    <lineage>
        <taxon>Eukaryota</taxon>
        <taxon>Fungi</taxon>
        <taxon>Dikarya</taxon>
        <taxon>Ascomycota</taxon>
        <taxon>Pezizomycotina</taxon>
        <taxon>Sordariomycetes</taxon>
        <taxon>Sordariomycetidae</taxon>
        <taxon>Sordariales</taxon>
        <taxon>Naviculisporaceae</taxon>
        <taxon>Rhypophila</taxon>
    </lineage>
</organism>
<evidence type="ECO:0000313" key="3">
    <source>
        <dbReference type="Proteomes" id="UP001301769"/>
    </source>
</evidence>
<feature type="transmembrane region" description="Helical" evidence="1">
    <location>
        <begin position="7"/>
        <end position="28"/>
    </location>
</feature>
<reference evidence="2" key="1">
    <citation type="journal article" date="2023" name="Mol. Phylogenet. Evol.">
        <title>Genome-scale phylogeny and comparative genomics of the fungal order Sordariales.</title>
        <authorList>
            <person name="Hensen N."/>
            <person name="Bonometti L."/>
            <person name="Westerberg I."/>
            <person name="Brannstrom I.O."/>
            <person name="Guillou S."/>
            <person name="Cros-Aarteil S."/>
            <person name="Calhoun S."/>
            <person name="Haridas S."/>
            <person name="Kuo A."/>
            <person name="Mondo S."/>
            <person name="Pangilinan J."/>
            <person name="Riley R."/>
            <person name="LaButti K."/>
            <person name="Andreopoulos B."/>
            <person name="Lipzen A."/>
            <person name="Chen C."/>
            <person name="Yan M."/>
            <person name="Daum C."/>
            <person name="Ng V."/>
            <person name="Clum A."/>
            <person name="Steindorff A."/>
            <person name="Ohm R.A."/>
            <person name="Martin F."/>
            <person name="Silar P."/>
            <person name="Natvig D.O."/>
            <person name="Lalanne C."/>
            <person name="Gautier V."/>
            <person name="Ament-Velasquez S.L."/>
            <person name="Kruys A."/>
            <person name="Hutchinson M.I."/>
            <person name="Powell A.J."/>
            <person name="Barry K."/>
            <person name="Miller A.N."/>
            <person name="Grigoriev I.V."/>
            <person name="Debuchy R."/>
            <person name="Gladieux P."/>
            <person name="Hiltunen Thoren M."/>
            <person name="Johannesson H."/>
        </authorList>
    </citation>
    <scope>NUCLEOTIDE SEQUENCE</scope>
    <source>
        <strain evidence="2">PSN293</strain>
    </source>
</reference>
<feature type="transmembrane region" description="Helical" evidence="1">
    <location>
        <begin position="250"/>
        <end position="271"/>
    </location>
</feature>
<dbReference type="AlphaFoldDB" id="A0AAN6YB86"/>
<dbReference type="Proteomes" id="UP001301769">
    <property type="component" value="Unassembled WGS sequence"/>
</dbReference>
<feature type="transmembrane region" description="Helical" evidence="1">
    <location>
        <begin position="176"/>
        <end position="198"/>
    </location>
</feature>
<protein>
    <submittedName>
        <fullName evidence="2">Uncharacterized protein</fullName>
    </submittedName>
</protein>
<proteinExistence type="predicted"/>
<evidence type="ECO:0000313" key="2">
    <source>
        <dbReference type="EMBL" id="KAK4213452.1"/>
    </source>
</evidence>
<name>A0AAN6YB86_9PEZI</name>
<feature type="transmembrane region" description="Helical" evidence="1">
    <location>
        <begin position="210"/>
        <end position="230"/>
    </location>
</feature>
<keyword evidence="1" id="KW-0812">Transmembrane</keyword>
<reference evidence="2" key="2">
    <citation type="submission" date="2023-05" db="EMBL/GenBank/DDBJ databases">
        <authorList>
            <consortium name="Lawrence Berkeley National Laboratory"/>
            <person name="Steindorff A."/>
            <person name="Hensen N."/>
            <person name="Bonometti L."/>
            <person name="Westerberg I."/>
            <person name="Brannstrom I.O."/>
            <person name="Guillou S."/>
            <person name="Cros-Aarteil S."/>
            <person name="Calhoun S."/>
            <person name="Haridas S."/>
            <person name="Kuo A."/>
            <person name="Mondo S."/>
            <person name="Pangilinan J."/>
            <person name="Riley R."/>
            <person name="Labutti K."/>
            <person name="Andreopoulos B."/>
            <person name="Lipzen A."/>
            <person name="Chen C."/>
            <person name="Yanf M."/>
            <person name="Daum C."/>
            <person name="Ng V."/>
            <person name="Clum A."/>
            <person name="Ohm R."/>
            <person name="Martin F."/>
            <person name="Silar P."/>
            <person name="Natvig D."/>
            <person name="Lalanne C."/>
            <person name="Gautier V."/>
            <person name="Ament-Velasquez S.L."/>
            <person name="Kruys A."/>
            <person name="Hutchinson M.I."/>
            <person name="Powell A.J."/>
            <person name="Barry K."/>
            <person name="Miller A.N."/>
            <person name="Grigoriev I.V."/>
            <person name="Debuchy R."/>
            <person name="Gladieux P."/>
            <person name="Thoren M.H."/>
            <person name="Johannesson H."/>
        </authorList>
    </citation>
    <scope>NUCLEOTIDE SEQUENCE</scope>
    <source>
        <strain evidence="2">PSN293</strain>
    </source>
</reference>
<dbReference type="EMBL" id="MU858108">
    <property type="protein sequence ID" value="KAK4213452.1"/>
    <property type="molecule type" value="Genomic_DNA"/>
</dbReference>
<feature type="transmembrane region" description="Helical" evidence="1">
    <location>
        <begin position="335"/>
        <end position="354"/>
    </location>
</feature>
<feature type="transmembrane region" description="Helical" evidence="1">
    <location>
        <begin position="374"/>
        <end position="391"/>
    </location>
</feature>